<dbReference type="InterPro" id="IPR037066">
    <property type="entry name" value="Plug_dom_sf"/>
</dbReference>
<dbReference type="SUPFAM" id="SSF56935">
    <property type="entry name" value="Porins"/>
    <property type="match status" value="1"/>
</dbReference>
<feature type="domain" description="TonB-dependent receptor plug" evidence="15">
    <location>
        <begin position="51"/>
        <end position="148"/>
    </location>
</feature>
<dbReference type="InterPro" id="IPR012910">
    <property type="entry name" value="Plug_dom"/>
</dbReference>
<evidence type="ECO:0000256" key="11">
    <source>
        <dbReference type="PROSITE-ProRule" id="PRU01360"/>
    </source>
</evidence>
<dbReference type="PANTHER" id="PTHR30069">
    <property type="entry name" value="TONB-DEPENDENT OUTER MEMBRANE RECEPTOR"/>
    <property type="match status" value="1"/>
</dbReference>
<proteinExistence type="inferred from homology"/>
<dbReference type="EMBL" id="JBBUTG010000009">
    <property type="protein sequence ID" value="MEK8032263.1"/>
    <property type="molecule type" value="Genomic_DNA"/>
</dbReference>
<evidence type="ECO:0000313" key="17">
    <source>
        <dbReference type="Proteomes" id="UP001371218"/>
    </source>
</evidence>
<gene>
    <name evidence="16" type="ORF">AACH06_15650</name>
</gene>
<evidence type="ECO:0000256" key="2">
    <source>
        <dbReference type="ARBA" id="ARBA00009810"/>
    </source>
</evidence>
<evidence type="ECO:0000256" key="13">
    <source>
        <dbReference type="SAM" id="SignalP"/>
    </source>
</evidence>
<keyword evidence="17" id="KW-1185">Reference proteome</keyword>
<feature type="domain" description="TonB-dependent receptor-like beta-barrel" evidence="14">
    <location>
        <begin position="263"/>
        <end position="690"/>
    </location>
</feature>
<evidence type="ECO:0000256" key="9">
    <source>
        <dbReference type="ARBA" id="ARBA00023170"/>
    </source>
</evidence>
<keyword evidence="6 13" id="KW-0732">Signal</keyword>
<accession>A0ABU9BUV6</accession>
<keyword evidence="3 11" id="KW-0813">Transport</keyword>
<dbReference type="Gene3D" id="2.170.130.10">
    <property type="entry name" value="TonB-dependent receptor, plug domain"/>
    <property type="match status" value="1"/>
</dbReference>
<evidence type="ECO:0000256" key="4">
    <source>
        <dbReference type="ARBA" id="ARBA00022452"/>
    </source>
</evidence>
<dbReference type="PROSITE" id="PS52016">
    <property type="entry name" value="TONB_DEPENDENT_REC_3"/>
    <property type="match status" value="1"/>
</dbReference>
<dbReference type="InterPro" id="IPR000531">
    <property type="entry name" value="Beta-barrel_TonB"/>
</dbReference>
<comment type="subcellular location">
    <subcellularLocation>
        <location evidence="1 11">Cell outer membrane</location>
        <topology evidence="1 11">Multi-pass membrane protein</topology>
    </subcellularLocation>
</comment>
<evidence type="ECO:0000256" key="5">
    <source>
        <dbReference type="ARBA" id="ARBA00022692"/>
    </source>
</evidence>
<name>A0ABU9BUV6_9BURK</name>
<dbReference type="CDD" id="cd01347">
    <property type="entry name" value="ligand_gated_channel"/>
    <property type="match status" value="1"/>
</dbReference>
<keyword evidence="4 11" id="KW-1134">Transmembrane beta strand</keyword>
<reference evidence="16 17" key="1">
    <citation type="submission" date="2024-04" db="EMBL/GenBank/DDBJ databases">
        <title>Novel species of the genus Ideonella isolated from streams.</title>
        <authorList>
            <person name="Lu H."/>
        </authorList>
    </citation>
    <scope>NUCLEOTIDE SEQUENCE [LARGE SCALE GENOMIC DNA]</scope>
    <source>
        <strain evidence="16 17">DXS29W</strain>
    </source>
</reference>
<evidence type="ECO:0000256" key="10">
    <source>
        <dbReference type="ARBA" id="ARBA00023237"/>
    </source>
</evidence>
<evidence type="ECO:0000259" key="14">
    <source>
        <dbReference type="Pfam" id="PF00593"/>
    </source>
</evidence>
<evidence type="ECO:0000259" key="15">
    <source>
        <dbReference type="Pfam" id="PF07715"/>
    </source>
</evidence>
<evidence type="ECO:0000256" key="6">
    <source>
        <dbReference type="ARBA" id="ARBA00022729"/>
    </source>
</evidence>
<dbReference type="Proteomes" id="UP001371218">
    <property type="component" value="Unassembled WGS sequence"/>
</dbReference>
<evidence type="ECO:0000256" key="7">
    <source>
        <dbReference type="ARBA" id="ARBA00023077"/>
    </source>
</evidence>
<comment type="caution">
    <text evidence="16">The sequence shown here is derived from an EMBL/GenBank/DDBJ whole genome shotgun (WGS) entry which is preliminary data.</text>
</comment>
<keyword evidence="9 16" id="KW-0675">Receptor</keyword>
<evidence type="ECO:0000256" key="3">
    <source>
        <dbReference type="ARBA" id="ARBA00022448"/>
    </source>
</evidence>
<evidence type="ECO:0000256" key="8">
    <source>
        <dbReference type="ARBA" id="ARBA00023136"/>
    </source>
</evidence>
<dbReference type="RefSeq" id="WP_341426674.1">
    <property type="nucleotide sequence ID" value="NZ_JBBUTG010000009.1"/>
</dbReference>
<protein>
    <submittedName>
        <fullName evidence="16">TonB-dependent receptor</fullName>
    </submittedName>
</protein>
<evidence type="ECO:0000313" key="16">
    <source>
        <dbReference type="EMBL" id="MEK8032263.1"/>
    </source>
</evidence>
<comment type="similarity">
    <text evidence="2 11 12">Belongs to the TonB-dependent receptor family.</text>
</comment>
<keyword evidence="8 11" id="KW-0472">Membrane</keyword>
<dbReference type="InterPro" id="IPR036942">
    <property type="entry name" value="Beta-barrel_TonB_sf"/>
</dbReference>
<dbReference type="Pfam" id="PF00593">
    <property type="entry name" value="TonB_dep_Rec_b-barrel"/>
    <property type="match status" value="1"/>
</dbReference>
<keyword evidence="7 12" id="KW-0798">TonB box</keyword>
<evidence type="ECO:0000256" key="12">
    <source>
        <dbReference type="RuleBase" id="RU003357"/>
    </source>
</evidence>
<dbReference type="InterPro" id="IPR039426">
    <property type="entry name" value="TonB-dep_rcpt-like"/>
</dbReference>
<feature type="chain" id="PRO_5046788104" evidence="13">
    <location>
        <begin position="20"/>
        <end position="728"/>
    </location>
</feature>
<keyword evidence="10 11" id="KW-0998">Cell outer membrane</keyword>
<dbReference type="Pfam" id="PF07715">
    <property type="entry name" value="Plug"/>
    <property type="match status" value="1"/>
</dbReference>
<dbReference type="PANTHER" id="PTHR30069:SF29">
    <property type="entry name" value="HEMOGLOBIN AND HEMOGLOBIN-HAPTOGLOBIN-BINDING PROTEIN 1-RELATED"/>
    <property type="match status" value="1"/>
</dbReference>
<keyword evidence="5 11" id="KW-0812">Transmembrane</keyword>
<sequence>MTSSLISLGLCSLAMPGGAQTVPQNTNSAPAAADTPQRVEVRSAGEWQARRDALDARIVVGREELLKQGDSNLADALRRVPGITISTTGGRSAEIRMSGLGGGYTQVLLNGEPVPPGFSLESLSPDLIERVEVSRSPGVDQSAQAIAGSVNIVLRRTARSSQRDLKLGGARVLERPTASIDGNLGDREGPWSWGLGVGLVTEDQVWPMALTLRATDASGRLVQAYDTDKREFDRSDSLNLTPRLSYAPSDHDSVATDHLIRVRRSTGGALDRRTALTGDDPVFGRNDLYLVADTVQWRGRLNWTRQLDEGAKLEAKLAATYARRASEAEFDGWNVAGQPIRDARVHSVATDQGASAAGKYRRPLGESHALTVGWDGEYARRDEDRIQREQALDGGLPVENLDEVYRAGVTRLALFAQDEWVLDPQWNAALGWRWEGLRTVSQGNVFDGVTRQTSVFSPVLRLVWKLPQSKDQLRLGLARTYKAPTPRELMPRRFVANENSPTTPDLQGNPELRPELSWGLDAAWEHFVGNAGIVSVAAYAKRIDDVILDEVSLQQVNGDEHWVQTRSNQGVARVWGVELETKLDLRKRWAEAPPIELRANIGWNRSLVESVPGPDNRLARQTPYALNVGADWRGAEGQWSAGGNFNLQGGGPVRQSATRWGGTPTKRLLDVYLAWKPDAQNQWRLALNNLLHPREVTPARVEDDGWAYRQRETLRTGTAVRLSWEHKL</sequence>
<evidence type="ECO:0000256" key="1">
    <source>
        <dbReference type="ARBA" id="ARBA00004571"/>
    </source>
</evidence>
<dbReference type="Gene3D" id="2.40.170.20">
    <property type="entry name" value="TonB-dependent receptor, beta-barrel domain"/>
    <property type="match status" value="1"/>
</dbReference>
<organism evidence="16 17">
    <name type="scientific">Ideonella lacteola</name>
    <dbReference type="NCBI Taxonomy" id="2984193"/>
    <lineage>
        <taxon>Bacteria</taxon>
        <taxon>Pseudomonadati</taxon>
        <taxon>Pseudomonadota</taxon>
        <taxon>Betaproteobacteria</taxon>
        <taxon>Burkholderiales</taxon>
        <taxon>Sphaerotilaceae</taxon>
        <taxon>Ideonella</taxon>
    </lineage>
</organism>
<feature type="signal peptide" evidence="13">
    <location>
        <begin position="1"/>
        <end position="19"/>
    </location>
</feature>